<dbReference type="EMBL" id="JAJJHW010000824">
    <property type="protein sequence ID" value="KAH8381401.1"/>
    <property type="molecule type" value="Genomic_DNA"/>
</dbReference>
<reference evidence="1" key="1">
    <citation type="journal article" date="2021" name="Mol. Ecol. Resour.">
        <title>Phylogenomic analyses of the genus Drosophila reveals genomic signals of climate adaptation.</title>
        <authorList>
            <person name="Li F."/>
            <person name="Rane R.V."/>
            <person name="Luria V."/>
            <person name="Xiong Z."/>
            <person name="Chen J."/>
            <person name="Li Z."/>
            <person name="Catullo R.A."/>
            <person name="Griffin P.C."/>
            <person name="Schiffer M."/>
            <person name="Pearce S."/>
            <person name="Lee S.F."/>
            <person name="McElroy K."/>
            <person name="Stocker A."/>
            <person name="Shirriffs J."/>
            <person name="Cockerell F."/>
            <person name="Coppin C."/>
            <person name="Sgro C.M."/>
            <person name="Karger A."/>
            <person name="Cain J.W."/>
            <person name="Weber J.A."/>
            <person name="Santpere G."/>
            <person name="Kirschner M.W."/>
            <person name="Hoffmann A.A."/>
            <person name="Oakeshott J.G."/>
            <person name="Zhang G."/>
        </authorList>
    </citation>
    <scope>NUCLEOTIDE SEQUENCE</scope>
    <source>
        <strain evidence="1">BGI-SZ-2011g</strain>
    </source>
</reference>
<organism evidence="1 2">
    <name type="scientific">Drosophila rubida</name>
    <dbReference type="NCBI Taxonomy" id="30044"/>
    <lineage>
        <taxon>Eukaryota</taxon>
        <taxon>Metazoa</taxon>
        <taxon>Ecdysozoa</taxon>
        <taxon>Arthropoda</taxon>
        <taxon>Hexapoda</taxon>
        <taxon>Insecta</taxon>
        <taxon>Pterygota</taxon>
        <taxon>Neoptera</taxon>
        <taxon>Endopterygota</taxon>
        <taxon>Diptera</taxon>
        <taxon>Brachycera</taxon>
        <taxon>Muscomorpha</taxon>
        <taxon>Ephydroidea</taxon>
        <taxon>Drosophilidae</taxon>
        <taxon>Drosophila</taxon>
    </lineage>
</organism>
<accession>A0AAD4K742</accession>
<sequence length="159" mass="18557">SSGDCGYAAGQEFKLICRAYVTNELRIRWHDRRVTTNIEYSIWQAASDDSLILASFFESTIVQYSVVTVVPGRRFLKGKNKDGNFETIPFYHTDMHCFNYTLRYFVNLRSVCMMSRYDENAEPLRGVLHYADLYQSRGDSSKMWQPLNHLIIVLLLCLY</sequence>
<keyword evidence="2" id="KW-1185">Reference proteome</keyword>
<evidence type="ECO:0000313" key="1">
    <source>
        <dbReference type="EMBL" id="KAH8381401.1"/>
    </source>
</evidence>
<dbReference type="AlphaFoldDB" id="A0AAD4K742"/>
<evidence type="ECO:0000313" key="2">
    <source>
        <dbReference type="Proteomes" id="UP001200034"/>
    </source>
</evidence>
<name>A0AAD4K742_9MUSC</name>
<dbReference type="Proteomes" id="UP001200034">
    <property type="component" value="Unassembled WGS sequence"/>
</dbReference>
<feature type="non-terminal residue" evidence="1">
    <location>
        <position position="159"/>
    </location>
</feature>
<comment type="caution">
    <text evidence="1">The sequence shown here is derived from an EMBL/GenBank/DDBJ whole genome shotgun (WGS) entry which is preliminary data.</text>
</comment>
<feature type="non-terminal residue" evidence="1">
    <location>
        <position position="1"/>
    </location>
</feature>
<proteinExistence type="predicted"/>
<protein>
    <submittedName>
        <fullName evidence="1">Uncharacterized protein</fullName>
    </submittedName>
</protein>
<gene>
    <name evidence="1" type="ORF">KR093_004128</name>
</gene>